<proteinExistence type="inferred from homology"/>
<feature type="transmembrane region" description="Helical" evidence="4">
    <location>
        <begin position="318"/>
        <end position="335"/>
    </location>
</feature>
<dbReference type="InterPro" id="IPR001173">
    <property type="entry name" value="Glyco_trans_2-like"/>
</dbReference>
<evidence type="ECO:0000313" key="6">
    <source>
        <dbReference type="EMBL" id="TQV86784.1"/>
    </source>
</evidence>
<comment type="caution">
    <text evidence="6">The sequence shown here is derived from an EMBL/GenBank/DDBJ whole genome shotgun (WGS) entry which is preliminary data.</text>
</comment>
<evidence type="ECO:0000313" key="7">
    <source>
        <dbReference type="Proteomes" id="UP000319732"/>
    </source>
</evidence>
<dbReference type="Gene3D" id="3.90.550.10">
    <property type="entry name" value="Spore Coat Polysaccharide Biosynthesis Protein SpsA, Chain A"/>
    <property type="match status" value="1"/>
</dbReference>
<accession>A0A545UBD9</accession>
<dbReference type="PANTHER" id="PTHR43630:SF1">
    <property type="entry name" value="POLY-BETA-1,6-N-ACETYL-D-GLUCOSAMINE SYNTHASE"/>
    <property type="match status" value="1"/>
</dbReference>
<dbReference type="SUPFAM" id="SSF53448">
    <property type="entry name" value="Nucleotide-diphospho-sugar transferases"/>
    <property type="match status" value="1"/>
</dbReference>
<dbReference type="InterPro" id="IPR029044">
    <property type="entry name" value="Nucleotide-diphossugar_trans"/>
</dbReference>
<evidence type="ECO:0000256" key="1">
    <source>
        <dbReference type="ARBA" id="ARBA00006739"/>
    </source>
</evidence>
<reference evidence="6 7" key="1">
    <citation type="submission" date="2019-06" db="EMBL/GenBank/DDBJ databases">
        <title>Whole genome sequence for Cellvibrionaceae sp. R142.</title>
        <authorList>
            <person name="Wang G."/>
        </authorList>
    </citation>
    <scope>NUCLEOTIDE SEQUENCE [LARGE SCALE GENOMIC DNA]</scope>
    <source>
        <strain evidence="6 7">R142</strain>
    </source>
</reference>
<feature type="transmembrane region" description="Helical" evidence="4">
    <location>
        <begin position="285"/>
        <end position="306"/>
    </location>
</feature>
<evidence type="ECO:0000259" key="5">
    <source>
        <dbReference type="Pfam" id="PF00535"/>
    </source>
</evidence>
<evidence type="ECO:0000256" key="4">
    <source>
        <dbReference type="SAM" id="Phobius"/>
    </source>
</evidence>
<keyword evidence="3 6" id="KW-0808">Transferase</keyword>
<dbReference type="AlphaFoldDB" id="A0A545UBD9"/>
<gene>
    <name evidence="6" type="ORF">FKG94_00100</name>
</gene>
<dbReference type="EMBL" id="VHSG01000001">
    <property type="protein sequence ID" value="TQV86784.1"/>
    <property type="molecule type" value="Genomic_DNA"/>
</dbReference>
<evidence type="ECO:0000256" key="3">
    <source>
        <dbReference type="ARBA" id="ARBA00022679"/>
    </source>
</evidence>
<sequence length="374" mass="42326">MTICLSIFAGIILYTYFLYPLLLLGVARLPHRKTRATRDAPLPKLTFIVAAHNAEAAIEEKILNTLQCAYPEDKIEYIFVSDGCTDETDNIIKKYPSIHLISLGNRLGKEQALRQAINCADSEVLCFSDVGTLLEVDALEKLATNFSDPDVGAVSSYDRSLSVETTLESIHVWYEFLLRKLESEISSCVGVSGSLFLARMDMCKLLTTDCCSDLAITFICVKHNYRSVLEKSAYGYYSNTTSVKQEFSRKKRTIVHGINAVIKHKEVLSVFKYGFFSWQVLSHKILRWLSPVAFMVVLFLSGVKFFEGLDLRWLASGGYGVLLMALLAITAMVFLKRLRTNTWLFFAYNTALLAALIDVMRRKKLTVWQPTERR</sequence>
<dbReference type="OrthoDB" id="9766971at2"/>
<dbReference type="GO" id="GO:0016757">
    <property type="term" value="F:glycosyltransferase activity"/>
    <property type="evidence" value="ECO:0007669"/>
    <property type="project" value="UniProtKB-KW"/>
</dbReference>
<dbReference type="PANTHER" id="PTHR43630">
    <property type="entry name" value="POLY-BETA-1,6-N-ACETYL-D-GLUCOSAMINE SYNTHASE"/>
    <property type="match status" value="1"/>
</dbReference>
<comment type="similarity">
    <text evidence="1">Belongs to the glycosyltransferase 2 family.</text>
</comment>
<keyword evidence="4" id="KW-0812">Transmembrane</keyword>
<dbReference type="Pfam" id="PF00535">
    <property type="entry name" value="Glycos_transf_2"/>
    <property type="match status" value="1"/>
</dbReference>
<dbReference type="Proteomes" id="UP000319732">
    <property type="component" value="Unassembled WGS sequence"/>
</dbReference>
<protein>
    <submittedName>
        <fullName evidence="6">Glycosyltransferase</fullName>
    </submittedName>
</protein>
<keyword evidence="4" id="KW-0472">Membrane</keyword>
<dbReference type="RefSeq" id="WP_142902151.1">
    <property type="nucleotide sequence ID" value="NZ_ML660087.1"/>
</dbReference>
<keyword evidence="4" id="KW-1133">Transmembrane helix</keyword>
<feature type="transmembrane region" description="Helical" evidence="4">
    <location>
        <begin position="6"/>
        <end position="27"/>
    </location>
</feature>
<name>A0A545UBD9_9GAMM</name>
<keyword evidence="7" id="KW-1185">Reference proteome</keyword>
<feature type="domain" description="Glycosyltransferase 2-like" evidence="5">
    <location>
        <begin position="47"/>
        <end position="171"/>
    </location>
</feature>
<evidence type="ECO:0000256" key="2">
    <source>
        <dbReference type="ARBA" id="ARBA00022676"/>
    </source>
</evidence>
<keyword evidence="2" id="KW-0328">Glycosyltransferase</keyword>
<organism evidence="6 7">
    <name type="scientific">Exilibacterium tricleocarpae</name>
    <dbReference type="NCBI Taxonomy" id="2591008"/>
    <lineage>
        <taxon>Bacteria</taxon>
        <taxon>Pseudomonadati</taxon>
        <taxon>Pseudomonadota</taxon>
        <taxon>Gammaproteobacteria</taxon>
        <taxon>Cellvibrionales</taxon>
        <taxon>Cellvibrionaceae</taxon>
        <taxon>Exilibacterium</taxon>
    </lineage>
</organism>
<feature type="transmembrane region" description="Helical" evidence="4">
    <location>
        <begin position="342"/>
        <end position="360"/>
    </location>
</feature>